<proteinExistence type="inferred from homology"/>
<reference evidence="2 3" key="1">
    <citation type="journal article" date="2019" name="Proc. Natl. Acad. Sci. U.S.A.">
        <title>Exaggeration and cooption of innate immunity for social defense.</title>
        <authorList>
            <person name="Kutsukake M."/>
            <person name="Moriyama M."/>
            <person name="Shigenobu S."/>
            <person name="Meng X.-Y."/>
            <person name="Nikoh N."/>
            <person name="Noda C."/>
            <person name="Kobayashi S."/>
            <person name="Fukatsu T."/>
        </authorList>
    </citation>
    <scope>NUCLEOTIDE SEQUENCE [LARGE SCALE GENOMIC DNA]</scope>
    <source>
        <strain evidence="2 3">Nmo</strain>
    </source>
</reference>
<dbReference type="HAMAP" id="MF_00386">
    <property type="entry name" value="UPF0161_YidD"/>
    <property type="match status" value="1"/>
</dbReference>
<dbReference type="SMART" id="SM01234">
    <property type="entry name" value="Haemolytic"/>
    <property type="match status" value="1"/>
</dbReference>
<dbReference type="Pfam" id="PF01809">
    <property type="entry name" value="YidD"/>
    <property type="match status" value="1"/>
</dbReference>
<dbReference type="AlphaFoldDB" id="A0A455T9N5"/>
<evidence type="ECO:0000313" key="2">
    <source>
        <dbReference type="EMBL" id="BBI01032.1"/>
    </source>
</evidence>
<dbReference type="RefSeq" id="WP_158344465.1">
    <property type="nucleotide sequence ID" value="NZ_AP019379.1"/>
</dbReference>
<protein>
    <recommendedName>
        <fullName evidence="1">Putative membrane protein insertion efficiency factor</fullName>
    </recommendedName>
</protein>
<comment type="function">
    <text evidence="1">Could be involved in insertion of integral membrane proteins into the membrane.</text>
</comment>
<accession>A0A455T9N5</accession>
<dbReference type="OrthoDB" id="9801753at2"/>
<keyword evidence="1" id="KW-0472">Membrane</keyword>
<dbReference type="PANTHER" id="PTHR33383:SF1">
    <property type="entry name" value="MEMBRANE PROTEIN INSERTION EFFICIENCY FACTOR-RELATED"/>
    <property type="match status" value="1"/>
</dbReference>
<keyword evidence="3" id="KW-1185">Reference proteome</keyword>
<dbReference type="EMBL" id="AP019379">
    <property type="protein sequence ID" value="BBI01032.1"/>
    <property type="molecule type" value="Genomic_DNA"/>
</dbReference>
<evidence type="ECO:0000313" key="3">
    <source>
        <dbReference type="Proteomes" id="UP000317544"/>
    </source>
</evidence>
<dbReference type="GO" id="GO:0005886">
    <property type="term" value="C:plasma membrane"/>
    <property type="evidence" value="ECO:0007669"/>
    <property type="project" value="UniProtKB-SubCell"/>
</dbReference>
<organism evidence="2 3">
    <name type="scientific">Buchnera aphidicola</name>
    <name type="common">Nipponaphis monzeni</name>
    <dbReference type="NCBI Taxonomy" id="2495405"/>
    <lineage>
        <taxon>Bacteria</taxon>
        <taxon>Pseudomonadati</taxon>
        <taxon>Pseudomonadota</taxon>
        <taxon>Gammaproteobacteria</taxon>
        <taxon>Enterobacterales</taxon>
        <taxon>Erwiniaceae</taxon>
        <taxon>Buchnera</taxon>
    </lineage>
</organism>
<sequence length="79" mass="9339">MVTLLSNITKTLILCIKIYQKYISILIQPHCRYYPSCSQYAIQMLNNVNLFKSIWLIFKRILKCQPLYTGGIDNPFKKH</sequence>
<evidence type="ECO:0000256" key="1">
    <source>
        <dbReference type="HAMAP-Rule" id="MF_00386"/>
    </source>
</evidence>
<name>A0A455T9N5_9GAMM</name>
<dbReference type="NCBIfam" id="TIGR00278">
    <property type="entry name" value="membrane protein insertion efficiency factor YidD"/>
    <property type="match status" value="1"/>
</dbReference>
<dbReference type="Proteomes" id="UP000317544">
    <property type="component" value="Chromosome"/>
</dbReference>
<dbReference type="InterPro" id="IPR002696">
    <property type="entry name" value="Membr_insert_effic_factor_YidD"/>
</dbReference>
<comment type="similarity">
    <text evidence="1">Belongs to the UPF0161 family.</text>
</comment>
<gene>
    <name evidence="2" type="primary">yidD</name>
    <name evidence="2" type="ORF">BUCNMO_013</name>
</gene>
<comment type="subcellular location">
    <subcellularLocation>
        <location evidence="1">Cell membrane</location>
        <topology evidence="1">Peripheral membrane protein</topology>
        <orientation evidence="1">Cytoplasmic side</orientation>
    </subcellularLocation>
</comment>
<dbReference type="PANTHER" id="PTHR33383">
    <property type="entry name" value="MEMBRANE PROTEIN INSERTION EFFICIENCY FACTOR-RELATED"/>
    <property type="match status" value="1"/>
</dbReference>
<keyword evidence="1" id="KW-1003">Cell membrane</keyword>